<dbReference type="PANTHER" id="PTHR11059">
    <property type="entry name" value="DNA REPAIR PROTEIN RECN"/>
    <property type="match status" value="1"/>
</dbReference>
<evidence type="ECO:0000256" key="4">
    <source>
        <dbReference type="ARBA" id="ARBA00022741"/>
    </source>
</evidence>
<dbReference type="STRING" id="1423792.FD09_GL002475"/>
<evidence type="ECO:0000256" key="3">
    <source>
        <dbReference type="ARBA" id="ARBA00021315"/>
    </source>
</evidence>
<proteinExistence type="inferred from homology"/>
<evidence type="ECO:0000256" key="1">
    <source>
        <dbReference type="ARBA" id="ARBA00003618"/>
    </source>
</evidence>
<gene>
    <name evidence="12" type="ORF">FD09_GL002475</name>
</gene>
<evidence type="ECO:0000256" key="5">
    <source>
        <dbReference type="ARBA" id="ARBA00022763"/>
    </source>
</evidence>
<dbReference type="GO" id="GO:0009432">
    <property type="term" value="P:SOS response"/>
    <property type="evidence" value="ECO:0007669"/>
    <property type="project" value="TreeGrafter"/>
</dbReference>
<evidence type="ECO:0000256" key="6">
    <source>
        <dbReference type="ARBA" id="ARBA00022840"/>
    </source>
</evidence>
<reference evidence="12 13" key="1">
    <citation type="journal article" date="2015" name="Genome Announc.">
        <title>Expanding the biotechnology potential of lactobacilli through comparative genomics of 213 strains and associated genera.</title>
        <authorList>
            <person name="Sun Z."/>
            <person name="Harris H.M."/>
            <person name="McCann A."/>
            <person name="Guo C."/>
            <person name="Argimon S."/>
            <person name="Zhang W."/>
            <person name="Yang X."/>
            <person name="Jeffery I.B."/>
            <person name="Cooney J.C."/>
            <person name="Kagawa T.F."/>
            <person name="Liu W."/>
            <person name="Song Y."/>
            <person name="Salvetti E."/>
            <person name="Wrobel A."/>
            <person name="Rasinkangas P."/>
            <person name="Parkhill J."/>
            <person name="Rea M.C."/>
            <person name="O'Sullivan O."/>
            <person name="Ritari J."/>
            <person name="Douillard F.P."/>
            <person name="Paul Ross R."/>
            <person name="Yang R."/>
            <person name="Briner A.E."/>
            <person name="Felis G.E."/>
            <person name="de Vos W.M."/>
            <person name="Barrangou R."/>
            <person name="Klaenhammer T.R."/>
            <person name="Caufield P.W."/>
            <person name="Cui Y."/>
            <person name="Zhang H."/>
            <person name="O'Toole P.W."/>
        </authorList>
    </citation>
    <scope>NUCLEOTIDE SEQUENCE [LARGE SCALE GENOMIC DNA]</scope>
    <source>
        <strain evidence="12 13">DSM 12744</strain>
    </source>
</reference>
<accession>A0A0R1MXN4</accession>
<comment type="caution">
    <text evidence="12">The sequence shown here is derived from an EMBL/GenBank/DDBJ whole genome shotgun (WGS) entry which is preliminary data.</text>
</comment>
<dbReference type="EMBL" id="AZEC01000005">
    <property type="protein sequence ID" value="KRL12935.1"/>
    <property type="molecule type" value="Genomic_DNA"/>
</dbReference>
<sequence length="574" mass="63266">MLQELVIHDFAIIEQLSVDFSQGMTVLTGETGAGKSIIIDAVGILVGGRGSADFIRTGTKKATVEGMFSIPPHAATQDLLTKFGVNTDEDSVVLQREIFLSGRNVCRINGHLVNTSTLKAVGETLVDIHGQNEHQELMHPEKHLGLLDQYAADKLQPLLSAYQESYANWRDLSKRVKERVANEREWAQRLDMLQFQSDEINNAQLKPTEEEELTNERDRLNHFQQIQEALETGYGILNGGDDDSDGGGVIDQLAVAMSALQDISHLDSQYQNMSESLTNAYYALQDVGSDLNHQLDGLEWDEGRLDKVEDRLATIQQLEHKYGSTIPEVIKFGQQVDDELAEMNDTGGSSDELKQKLAEAEKEAMARARALSAARVAAAKQLSKDIHQQLADLYMGKAVFDVHFNVHEDQLAPTGIDGVEFYIQTNPGEKLRPLAKTASGGELSRIMLALKTIFSQADGVTSIIFDEVDTGVSGRVAQAIAEKISRISQHSQVLCITHLPQVAAMADHQVHIQKLIKKGRTMTQLTALTGTGRVEELARMLAGTTVTKLTLEHAQELLRLAEQDRAQQAKEKTA</sequence>
<dbReference type="PATRIC" id="fig|1423792.3.peg.2523"/>
<dbReference type="GO" id="GO:0006310">
    <property type="term" value="P:DNA recombination"/>
    <property type="evidence" value="ECO:0007669"/>
    <property type="project" value="InterPro"/>
</dbReference>
<comment type="function">
    <text evidence="1 9">May be involved in recombinational repair of damaged DNA.</text>
</comment>
<dbReference type="GO" id="GO:0006281">
    <property type="term" value="P:DNA repair"/>
    <property type="evidence" value="ECO:0007669"/>
    <property type="project" value="UniProtKB-KW"/>
</dbReference>
<keyword evidence="10" id="KW-0175">Coiled coil</keyword>
<dbReference type="RefSeq" id="WP_057819801.1">
    <property type="nucleotide sequence ID" value="NZ_AZEC01000005.1"/>
</dbReference>
<keyword evidence="4" id="KW-0547">Nucleotide-binding</keyword>
<dbReference type="Proteomes" id="UP000051330">
    <property type="component" value="Unassembled WGS sequence"/>
</dbReference>
<feature type="domain" description="RecF/RecN/SMC N-terminal" evidence="11">
    <location>
        <begin position="1"/>
        <end position="514"/>
    </location>
</feature>
<dbReference type="Pfam" id="PF02463">
    <property type="entry name" value="SMC_N"/>
    <property type="match status" value="1"/>
</dbReference>
<dbReference type="FunFam" id="3.40.50.300:FF:000319">
    <property type="entry name" value="DNA repair protein RecN"/>
    <property type="match status" value="1"/>
</dbReference>
<dbReference type="OrthoDB" id="9806954at2"/>
<dbReference type="InterPro" id="IPR003395">
    <property type="entry name" value="RecF/RecN/SMC_N"/>
</dbReference>
<keyword evidence="6" id="KW-0067">ATP-binding</keyword>
<keyword evidence="13" id="KW-1185">Reference proteome</keyword>
<keyword evidence="5 9" id="KW-0227">DNA damage</keyword>
<keyword evidence="7 9" id="KW-0234">DNA repair</keyword>
<dbReference type="InterPro" id="IPR004604">
    <property type="entry name" value="DNA_recomb/repair_RecN"/>
</dbReference>
<evidence type="ECO:0000313" key="12">
    <source>
        <dbReference type="EMBL" id="KRL12935.1"/>
    </source>
</evidence>
<evidence type="ECO:0000256" key="2">
    <source>
        <dbReference type="ARBA" id="ARBA00009441"/>
    </source>
</evidence>
<dbReference type="GO" id="GO:0005524">
    <property type="term" value="F:ATP binding"/>
    <property type="evidence" value="ECO:0007669"/>
    <property type="project" value="UniProtKB-KW"/>
</dbReference>
<evidence type="ECO:0000256" key="8">
    <source>
        <dbReference type="ARBA" id="ARBA00033408"/>
    </source>
</evidence>
<feature type="coiled-coil region" evidence="10">
    <location>
        <begin position="343"/>
        <end position="370"/>
    </location>
</feature>
<evidence type="ECO:0000256" key="7">
    <source>
        <dbReference type="ARBA" id="ARBA00023204"/>
    </source>
</evidence>
<evidence type="ECO:0000256" key="10">
    <source>
        <dbReference type="SAM" id="Coils"/>
    </source>
</evidence>
<evidence type="ECO:0000256" key="9">
    <source>
        <dbReference type="PIRNR" id="PIRNR003128"/>
    </source>
</evidence>
<name>A0A0R1MXN4_9LACO</name>
<dbReference type="GO" id="GO:0043590">
    <property type="term" value="C:bacterial nucleoid"/>
    <property type="evidence" value="ECO:0007669"/>
    <property type="project" value="TreeGrafter"/>
</dbReference>
<dbReference type="NCBIfam" id="NF008121">
    <property type="entry name" value="PRK10869.1"/>
    <property type="match status" value="1"/>
</dbReference>
<dbReference type="InterPro" id="IPR027417">
    <property type="entry name" value="P-loop_NTPase"/>
</dbReference>
<organism evidence="12 13">
    <name type="scientific">Schleiferilactobacillus perolens DSM 12744</name>
    <dbReference type="NCBI Taxonomy" id="1423792"/>
    <lineage>
        <taxon>Bacteria</taxon>
        <taxon>Bacillati</taxon>
        <taxon>Bacillota</taxon>
        <taxon>Bacilli</taxon>
        <taxon>Lactobacillales</taxon>
        <taxon>Lactobacillaceae</taxon>
        <taxon>Schleiferilactobacillus</taxon>
    </lineage>
</organism>
<dbReference type="Gene3D" id="3.40.50.300">
    <property type="entry name" value="P-loop containing nucleotide triphosphate hydrolases"/>
    <property type="match status" value="2"/>
</dbReference>
<evidence type="ECO:0000313" key="13">
    <source>
        <dbReference type="Proteomes" id="UP000051330"/>
    </source>
</evidence>
<dbReference type="AlphaFoldDB" id="A0A0R1MXN4"/>
<dbReference type="SUPFAM" id="SSF52540">
    <property type="entry name" value="P-loop containing nucleoside triphosphate hydrolases"/>
    <property type="match status" value="2"/>
</dbReference>
<dbReference type="PIRSF" id="PIRSF003128">
    <property type="entry name" value="RecN"/>
    <property type="match status" value="1"/>
</dbReference>
<dbReference type="NCBIfam" id="TIGR00634">
    <property type="entry name" value="recN"/>
    <property type="match status" value="1"/>
</dbReference>
<comment type="similarity">
    <text evidence="2 9">Belongs to the RecN family.</text>
</comment>
<dbReference type="CDD" id="cd03241">
    <property type="entry name" value="ABC_RecN"/>
    <property type="match status" value="2"/>
</dbReference>
<dbReference type="FunFam" id="3.40.50.300:FF:000356">
    <property type="entry name" value="DNA repair protein RecN"/>
    <property type="match status" value="1"/>
</dbReference>
<protein>
    <recommendedName>
        <fullName evidence="3 9">DNA repair protein RecN</fullName>
    </recommendedName>
    <alternativeName>
        <fullName evidence="8 9">Recombination protein N</fullName>
    </alternativeName>
</protein>
<dbReference type="PANTHER" id="PTHR11059:SF0">
    <property type="entry name" value="DNA REPAIR PROTEIN RECN"/>
    <property type="match status" value="1"/>
</dbReference>
<evidence type="ECO:0000259" key="11">
    <source>
        <dbReference type="Pfam" id="PF02463"/>
    </source>
</evidence>